<keyword evidence="22" id="KW-0472">Membrane</keyword>
<dbReference type="PROSITE" id="PS50240">
    <property type="entry name" value="TRYPSIN_DOM"/>
    <property type="match status" value="1"/>
</dbReference>
<evidence type="ECO:0000256" key="14">
    <source>
        <dbReference type="ARBA" id="ARBA00037553"/>
    </source>
</evidence>
<sequence>MKRIILKIFLLSFYISFSVGKNEIECGTNTRTSKLGKLIGGRPSHPKDWPWMAALLKVDDSTLVCGGVLITDRYVLTAANCFNDYNSDTRDNDIALLRLERPTSFSEFISPVCLPPRFETFETFETRRGTVVGWGTQEVGGNSSNILREISIPILRREDCESSFLGNLITPNMFCASQKGLDSCQGDSGGPLMIQQDDSRWYVVGIVSWGIGCALDTPGVYTKVNNYINWIRRNIEIPKTTLSPLTIYETEVKKDWIENRIQF</sequence>
<dbReference type="Pfam" id="PF00089">
    <property type="entry name" value="Trypsin"/>
    <property type="match status" value="1"/>
</dbReference>
<comment type="caution">
    <text evidence="22">The sequence shown here is derived from an EMBL/GenBank/DDBJ whole genome shotgun (WGS) entry which is preliminary data.</text>
</comment>
<evidence type="ECO:0000256" key="4">
    <source>
        <dbReference type="ARBA" id="ARBA00022525"/>
    </source>
</evidence>
<dbReference type="GO" id="GO:0005576">
    <property type="term" value="C:extracellular region"/>
    <property type="evidence" value="ECO:0007669"/>
    <property type="project" value="UniProtKB-SubCell"/>
</dbReference>
<evidence type="ECO:0000256" key="10">
    <source>
        <dbReference type="ARBA" id="ARBA00023034"/>
    </source>
</evidence>
<keyword evidence="22" id="KW-0812">Transmembrane</keyword>
<comment type="catalytic activity">
    <reaction evidence="13">
        <text>Degradation of blood coagulation factors Va and VIIIa.</text>
        <dbReference type="EC" id="3.4.21.69"/>
    </reaction>
</comment>
<evidence type="ECO:0000313" key="22">
    <source>
        <dbReference type="EMBL" id="KAB7494963.1"/>
    </source>
</evidence>
<keyword evidence="4" id="KW-0964">Secreted</keyword>
<keyword evidence="5 22" id="KW-0645">Protease</keyword>
<evidence type="ECO:0000256" key="19">
    <source>
        <dbReference type="ARBA" id="ARBA00042906"/>
    </source>
</evidence>
<keyword evidence="20" id="KW-0732">Signal</keyword>
<feature type="signal peptide" evidence="20">
    <location>
        <begin position="1"/>
        <end position="20"/>
    </location>
</feature>
<comment type="function">
    <text evidence="14">Protein C is a vitamin K-dependent serine protease that regulates blood coagulation by inactivating factors Va and VIIIa in the presence of calcium ions and phospholipids. Exerts a protective effect on the endothelial cell barrier function.</text>
</comment>
<dbReference type="GO" id="GO:0005794">
    <property type="term" value="C:Golgi apparatus"/>
    <property type="evidence" value="ECO:0007669"/>
    <property type="project" value="UniProtKB-SubCell"/>
</dbReference>
<dbReference type="InterPro" id="IPR033116">
    <property type="entry name" value="TRYPSIN_SER"/>
</dbReference>
<evidence type="ECO:0000256" key="1">
    <source>
        <dbReference type="ARBA" id="ARBA00004240"/>
    </source>
</evidence>
<keyword evidence="6" id="KW-0356">Hemostasis</keyword>
<evidence type="ECO:0000256" key="11">
    <source>
        <dbReference type="ARBA" id="ARBA00023157"/>
    </source>
</evidence>
<reference evidence="22 23" key="1">
    <citation type="journal article" date="2019" name="PLoS Biol.">
        <title>Sex chromosomes control vertical transmission of feminizing Wolbachia symbionts in an isopod.</title>
        <authorList>
            <person name="Becking T."/>
            <person name="Chebbi M.A."/>
            <person name="Giraud I."/>
            <person name="Moumen B."/>
            <person name="Laverre T."/>
            <person name="Caubet Y."/>
            <person name="Peccoud J."/>
            <person name="Gilbert C."/>
            <person name="Cordaux R."/>
        </authorList>
    </citation>
    <scope>NUCLEOTIDE SEQUENCE [LARGE SCALE GENOMIC DNA]</scope>
    <source>
        <strain evidence="22">ANa2</strain>
        <tissue evidence="22">Whole body excluding digestive tract and cuticle</tissue>
    </source>
</reference>
<accession>A0A5N5SLQ7</accession>
<evidence type="ECO:0000256" key="18">
    <source>
        <dbReference type="ARBA" id="ARBA00042403"/>
    </source>
</evidence>
<evidence type="ECO:0000256" key="6">
    <source>
        <dbReference type="ARBA" id="ARBA00022696"/>
    </source>
</evidence>
<dbReference type="GO" id="GO:0007599">
    <property type="term" value="P:hemostasis"/>
    <property type="evidence" value="ECO:0007669"/>
    <property type="project" value="UniProtKB-KW"/>
</dbReference>
<keyword evidence="23" id="KW-1185">Reference proteome</keyword>
<evidence type="ECO:0000313" key="23">
    <source>
        <dbReference type="Proteomes" id="UP000326759"/>
    </source>
</evidence>
<dbReference type="FunFam" id="2.40.10.10:FF:000011">
    <property type="entry name" value="Coagulation factor X"/>
    <property type="match status" value="1"/>
</dbReference>
<evidence type="ECO:0000256" key="17">
    <source>
        <dbReference type="ARBA" id="ARBA00041306"/>
    </source>
</evidence>
<organism evidence="22 23">
    <name type="scientific">Armadillidium nasatum</name>
    <dbReference type="NCBI Taxonomy" id="96803"/>
    <lineage>
        <taxon>Eukaryota</taxon>
        <taxon>Metazoa</taxon>
        <taxon>Ecdysozoa</taxon>
        <taxon>Arthropoda</taxon>
        <taxon>Crustacea</taxon>
        <taxon>Multicrustacea</taxon>
        <taxon>Malacostraca</taxon>
        <taxon>Eumalacostraca</taxon>
        <taxon>Peracarida</taxon>
        <taxon>Isopoda</taxon>
        <taxon>Oniscidea</taxon>
        <taxon>Crinocheta</taxon>
        <taxon>Armadillidiidae</taxon>
        <taxon>Armadillidium</taxon>
    </lineage>
</organism>
<dbReference type="GO" id="GO:0006508">
    <property type="term" value="P:proteolysis"/>
    <property type="evidence" value="ECO:0007669"/>
    <property type="project" value="UniProtKB-KW"/>
</dbReference>
<evidence type="ECO:0000256" key="13">
    <source>
        <dbReference type="ARBA" id="ARBA00036045"/>
    </source>
</evidence>
<dbReference type="InterPro" id="IPR001254">
    <property type="entry name" value="Trypsin_dom"/>
</dbReference>
<keyword evidence="12" id="KW-0325">Glycoprotein</keyword>
<dbReference type="Gene3D" id="2.40.10.10">
    <property type="entry name" value="Trypsin-like serine proteases"/>
    <property type="match status" value="2"/>
</dbReference>
<evidence type="ECO:0000259" key="21">
    <source>
        <dbReference type="PROSITE" id="PS50240"/>
    </source>
</evidence>
<dbReference type="InterPro" id="IPR001314">
    <property type="entry name" value="Peptidase_S1A"/>
</dbReference>
<gene>
    <name evidence="22" type="primary">Tmprss11d</name>
    <name evidence="22" type="ORF">Anas_11005</name>
</gene>
<proteinExistence type="predicted"/>
<dbReference type="AlphaFoldDB" id="A0A5N5SLQ7"/>
<dbReference type="PANTHER" id="PTHR24252">
    <property type="entry name" value="ACROSIN-RELATED"/>
    <property type="match status" value="1"/>
</dbReference>
<dbReference type="CDD" id="cd00190">
    <property type="entry name" value="Tryp_SPc"/>
    <property type="match status" value="1"/>
</dbReference>
<keyword evidence="10" id="KW-0333">Golgi apparatus</keyword>
<name>A0A5N5SLQ7_9CRUS</name>
<evidence type="ECO:0000256" key="2">
    <source>
        <dbReference type="ARBA" id="ARBA00004555"/>
    </source>
</evidence>
<dbReference type="EMBL" id="SEYY01023283">
    <property type="protein sequence ID" value="KAB7494963.1"/>
    <property type="molecule type" value="Genomic_DNA"/>
</dbReference>
<feature type="domain" description="Peptidase S1" evidence="21">
    <location>
        <begin position="38"/>
        <end position="236"/>
    </location>
</feature>
<dbReference type="Proteomes" id="UP000326759">
    <property type="component" value="Unassembled WGS sequence"/>
</dbReference>
<protein>
    <recommendedName>
        <fullName evidence="16">Vitamin K-dependent protein C</fullName>
        <ecNumber evidence="15">3.4.21.69</ecNumber>
    </recommendedName>
    <alternativeName>
        <fullName evidence="19">Anticoagulant protein C</fullName>
    </alternativeName>
    <alternativeName>
        <fullName evidence="17">Autoprothrombin IIA</fullName>
    </alternativeName>
    <alternativeName>
        <fullName evidence="18">Blood coagulation factor XIV</fullName>
    </alternativeName>
</protein>
<evidence type="ECO:0000256" key="15">
    <source>
        <dbReference type="ARBA" id="ARBA00038995"/>
    </source>
</evidence>
<evidence type="ECO:0000256" key="7">
    <source>
        <dbReference type="ARBA" id="ARBA00022801"/>
    </source>
</evidence>
<evidence type="ECO:0000256" key="8">
    <source>
        <dbReference type="ARBA" id="ARBA00022824"/>
    </source>
</evidence>
<evidence type="ECO:0000256" key="9">
    <source>
        <dbReference type="ARBA" id="ARBA00022825"/>
    </source>
</evidence>
<dbReference type="EC" id="3.4.21.69" evidence="15"/>
<dbReference type="GO" id="GO:0004252">
    <property type="term" value="F:serine-type endopeptidase activity"/>
    <property type="evidence" value="ECO:0007669"/>
    <property type="project" value="UniProtKB-EC"/>
</dbReference>
<evidence type="ECO:0000256" key="5">
    <source>
        <dbReference type="ARBA" id="ARBA00022670"/>
    </source>
</evidence>
<feature type="chain" id="PRO_5024288206" description="Vitamin K-dependent protein C" evidence="20">
    <location>
        <begin position="21"/>
        <end position="263"/>
    </location>
</feature>
<keyword evidence="9" id="KW-0720">Serine protease</keyword>
<dbReference type="InterPro" id="IPR043504">
    <property type="entry name" value="Peptidase_S1_PA_chymotrypsin"/>
</dbReference>
<evidence type="ECO:0000256" key="16">
    <source>
        <dbReference type="ARBA" id="ARBA00040219"/>
    </source>
</evidence>
<dbReference type="PROSITE" id="PS00135">
    <property type="entry name" value="TRYPSIN_SER"/>
    <property type="match status" value="1"/>
</dbReference>
<keyword evidence="11" id="KW-1015">Disulfide bond</keyword>
<keyword evidence="8" id="KW-0256">Endoplasmic reticulum</keyword>
<dbReference type="SMART" id="SM00020">
    <property type="entry name" value="Tryp_SPc"/>
    <property type="match status" value="1"/>
</dbReference>
<dbReference type="PANTHER" id="PTHR24252:SF7">
    <property type="entry name" value="HYALIN"/>
    <property type="match status" value="1"/>
</dbReference>
<evidence type="ECO:0000256" key="3">
    <source>
        <dbReference type="ARBA" id="ARBA00004613"/>
    </source>
</evidence>
<evidence type="ECO:0000256" key="12">
    <source>
        <dbReference type="ARBA" id="ARBA00023180"/>
    </source>
</evidence>
<comment type="subcellular location">
    <subcellularLocation>
        <location evidence="1">Endoplasmic reticulum</location>
    </subcellularLocation>
    <subcellularLocation>
        <location evidence="2">Golgi apparatus</location>
    </subcellularLocation>
    <subcellularLocation>
        <location evidence="3">Secreted</location>
    </subcellularLocation>
</comment>
<dbReference type="SUPFAM" id="SSF50494">
    <property type="entry name" value="Trypsin-like serine proteases"/>
    <property type="match status" value="1"/>
</dbReference>
<evidence type="ECO:0000256" key="20">
    <source>
        <dbReference type="SAM" id="SignalP"/>
    </source>
</evidence>
<keyword evidence="7" id="KW-0378">Hydrolase</keyword>
<dbReference type="InterPro" id="IPR009003">
    <property type="entry name" value="Peptidase_S1_PA"/>
</dbReference>
<dbReference type="GO" id="GO:0005783">
    <property type="term" value="C:endoplasmic reticulum"/>
    <property type="evidence" value="ECO:0007669"/>
    <property type="project" value="UniProtKB-SubCell"/>
</dbReference>
<dbReference type="OrthoDB" id="6380398at2759"/>
<dbReference type="PRINTS" id="PR00722">
    <property type="entry name" value="CHYMOTRYPSIN"/>
</dbReference>